<dbReference type="CDD" id="cd07809">
    <property type="entry name" value="ASKHA_NBD_FGGY_BaXK-like"/>
    <property type="match status" value="1"/>
</dbReference>
<comment type="similarity">
    <text evidence="1 8 9">Belongs to the FGGY kinase family.</text>
</comment>
<dbReference type="PANTHER" id="PTHR43095">
    <property type="entry name" value="SUGAR KINASE"/>
    <property type="match status" value="1"/>
</dbReference>
<dbReference type="InterPro" id="IPR018484">
    <property type="entry name" value="FGGY_N"/>
</dbReference>
<evidence type="ECO:0000259" key="12">
    <source>
        <dbReference type="Pfam" id="PF00370"/>
    </source>
</evidence>
<dbReference type="PIRSF" id="PIRSF000538">
    <property type="entry name" value="GlpK"/>
    <property type="match status" value="1"/>
</dbReference>
<dbReference type="EC" id="2.7.1.17" evidence="8 10"/>
<dbReference type="Proteomes" id="UP000002484">
    <property type="component" value="Chromosome"/>
</dbReference>
<dbReference type="InterPro" id="IPR000577">
    <property type="entry name" value="Carb_kinase_FGGY"/>
</dbReference>
<dbReference type="eggNOG" id="COG1070">
    <property type="taxonomic scope" value="Bacteria"/>
</dbReference>
<evidence type="ECO:0000259" key="13">
    <source>
        <dbReference type="Pfam" id="PF02782"/>
    </source>
</evidence>
<dbReference type="Pfam" id="PF02782">
    <property type="entry name" value="FGGY_C"/>
    <property type="match status" value="1"/>
</dbReference>
<evidence type="ECO:0000256" key="9">
    <source>
        <dbReference type="RuleBase" id="RU003733"/>
    </source>
</evidence>
<keyword evidence="7 8" id="KW-0119">Carbohydrate metabolism</keyword>
<dbReference type="InterPro" id="IPR006000">
    <property type="entry name" value="Xylulokinase"/>
</dbReference>
<keyword evidence="4 8" id="KW-0547">Nucleotide-binding</keyword>
<accession>E3IXA4</accession>
<evidence type="ECO:0000256" key="2">
    <source>
        <dbReference type="ARBA" id="ARBA00022629"/>
    </source>
</evidence>
<dbReference type="InterPro" id="IPR043129">
    <property type="entry name" value="ATPase_NBD"/>
</dbReference>
<evidence type="ECO:0000313" key="14">
    <source>
        <dbReference type="EMBL" id="ADP85004.1"/>
    </source>
</evidence>
<dbReference type="STRING" id="298654.FraEuI1c_7038"/>
<keyword evidence="2 8" id="KW-0859">Xylose metabolism</keyword>
<dbReference type="GO" id="GO:0042732">
    <property type="term" value="P:D-xylose metabolic process"/>
    <property type="evidence" value="ECO:0007669"/>
    <property type="project" value="UniProtKB-KW"/>
</dbReference>
<feature type="active site" description="Proton acceptor" evidence="8">
    <location>
        <position position="234"/>
    </location>
</feature>
<dbReference type="InterPro" id="IPR018485">
    <property type="entry name" value="FGGY_C"/>
</dbReference>
<dbReference type="SUPFAM" id="SSF53067">
    <property type="entry name" value="Actin-like ATPase domain"/>
    <property type="match status" value="2"/>
</dbReference>
<evidence type="ECO:0000256" key="10">
    <source>
        <dbReference type="RuleBase" id="RU364073"/>
    </source>
</evidence>
<dbReference type="PANTHER" id="PTHR43095:SF5">
    <property type="entry name" value="XYLULOSE KINASE"/>
    <property type="match status" value="1"/>
</dbReference>
<dbReference type="RefSeq" id="WP_013428115.1">
    <property type="nucleotide sequence ID" value="NC_014666.1"/>
</dbReference>
<feature type="site" description="Important for activity" evidence="8">
    <location>
        <position position="8"/>
    </location>
</feature>
<proteinExistence type="inferred from homology"/>
<evidence type="ECO:0000313" key="15">
    <source>
        <dbReference type="Proteomes" id="UP000002484"/>
    </source>
</evidence>
<evidence type="ECO:0000256" key="3">
    <source>
        <dbReference type="ARBA" id="ARBA00022679"/>
    </source>
</evidence>
<feature type="domain" description="Carbohydrate kinase FGGY N-terminal" evidence="12">
    <location>
        <begin position="4"/>
        <end position="241"/>
    </location>
</feature>
<dbReference type="Pfam" id="PF00370">
    <property type="entry name" value="FGGY_N"/>
    <property type="match status" value="1"/>
</dbReference>
<gene>
    <name evidence="8 10" type="primary">xylB</name>
    <name evidence="14" type="ordered locus">FraEuI1c_7038</name>
</gene>
<keyword evidence="15" id="KW-1185">Reference proteome</keyword>
<dbReference type="PROSITE" id="PS00933">
    <property type="entry name" value="FGGY_KINASES_1"/>
    <property type="match status" value="1"/>
</dbReference>
<evidence type="ECO:0000256" key="1">
    <source>
        <dbReference type="ARBA" id="ARBA00009156"/>
    </source>
</evidence>
<dbReference type="GO" id="GO:0005524">
    <property type="term" value="F:ATP binding"/>
    <property type="evidence" value="ECO:0007669"/>
    <property type="project" value="UniProtKB-UniRule"/>
</dbReference>
<dbReference type="GO" id="GO:0004856">
    <property type="term" value="F:D-xylulokinase activity"/>
    <property type="evidence" value="ECO:0007669"/>
    <property type="project" value="UniProtKB-UniRule"/>
</dbReference>
<evidence type="ECO:0000256" key="8">
    <source>
        <dbReference type="HAMAP-Rule" id="MF_02220"/>
    </source>
</evidence>
<dbReference type="KEGG" id="fri:FraEuI1c_7038"/>
<feature type="binding site" evidence="8">
    <location>
        <begin position="70"/>
        <end position="71"/>
    </location>
    <ligand>
        <name>substrate</name>
    </ligand>
</feature>
<feature type="region of interest" description="Disordered" evidence="11">
    <location>
        <begin position="158"/>
        <end position="183"/>
    </location>
</feature>
<protein>
    <recommendedName>
        <fullName evidence="8 10">Xylulose kinase</fullName>
        <shortName evidence="8 10">Xylulokinase</shortName>
        <ecNumber evidence="8 10">2.7.1.17</ecNumber>
    </recommendedName>
</protein>
<dbReference type="HAMAP" id="MF_02220">
    <property type="entry name" value="XylB"/>
    <property type="match status" value="1"/>
</dbReference>
<name>E3IXA4_PSEI1</name>
<feature type="domain" description="Carbohydrate kinase FGGY C-terminal" evidence="13">
    <location>
        <begin position="250"/>
        <end position="434"/>
    </location>
</feature>
<dbReference type="Gene3D" id="3.30.420.40">
    <property type="match status" value="2"/>
</dbReference>
<comment type="catalytic activity">
    <reaction evidence="8 10">
        <text>D-xylulose + ATP = D-xylulose 5-phosphate + ADP + H(+)</text>
        <dbReference type="Rhea" id="RHEA:10964"/>
        <dbReference type="ChEBI" id="CHEBI:15378"/>
        <dbReference type="ChEBI" id="CHEBI:17140"/>
        <dbReference type="ChEBI" id="CHEBI:30616"/>
        <dbReference type="ChEBI" id="CHEBI:57737"/>
        <dbReference type="ChEBI" id="CHEBI:456216"/>
        <dbReference type="EC" id="2.7.1.17"/>
    </reaction>
</comment>
<keyword evidence="5 8" id="KW-0418">Kinase</keyword>
<evidence type="ECO:0000256" key="11">
    <source>
        <dbReference type="SAM" id="MobiDB-lite"/>
    </source>
</evidence>
<evidence type="ECO:0000256" key="4">
    <source>
        <dbReference type="ARBA" id="ARBA00022741"/>
    </source>
</evidence>
<dbReference type="NCBIfam" id="TIGR01312">
    <property type="entry name" value="XylB"/>
    <property type="match status" value="1"/>
</dbReference>
<evidence type="ECO:0000256" key="7">
    <source>
        <dbReference type="ARBA" id="ARBA00023277"/>
    </source>
</evidence>
<comment type="function">
    <text evidence="8">Catalyzes the phosphorylation of D-xylulose to D-xylulose 5-phosphate.</text>
</comment>
<dbReference type="OrthoDB" id="9805576at2"/>
<keyword evidence="3 8" id="KW-0808">Transferase</keyword>
<dbReference type="InterPro" id="IPR018483">
    <property type="entry name" value="Carb_kinase_FGGY_CS"/>
</dbReference>
<reference evidence="14 15" key="1">
    <citation type="submission" date="2010-10" db="EMBL/GenBank/DDBJ databases">
        <title>Complete sequence of Frankia sp. EuI1c.</title>
        <authorList>
            <consortium name="US DOE Joint Genome Institute"/>
            <person name="Lucas S."/>
            <person name="Copeland A."/>
            <person name="Lapidus A."/>
            <person name="Cheng J.-F."/>
            <person name="Bruce D."/>
            <person name="Goodwin L."/>
            <person name="Pitluck S."/>
            <person name="Chertkov O."/>
            <person name="Detter J.C."/>
            <person name="Han C."/>
            <person name="Tapia R."/>
            <person name="Land M."/>
            <person name="Hauser L."/>
            <person name="Jeffries C."/>
            <person name="Kyrpides N."/>
            <person name="Ivanova N."/>
            <person name="Mikhailova N."/>
            <person name="Beauchemin N."/>
            <person name="Sen A."/>
            <person name="Sur S.A."/>
            <person name="Gtari M."/>
            <person name="Wall L."/>
            <person name="Tisa L."/>
            <person name="Woyke T."/>
        </authorList>
    </citation>
    <scope>NUCLEOTIDE SEQUENCE [LARGE SCALE GENOMIC DNA]</scope>
    <source>
        <strain evidence="15">DSM 45817 / CECT 9037 / EuI1c</strain>
    </source>
</reference>
<dbReference type="AlphaFoldDB" id="E3IXA4"/>
<dbReference type="HOGENOM" id="CLU_009281_12_0_11"/>
<evidence type="ECO:0000256" key="5">
    <source>
        <dbReference type="ARBA" id="ARBA00022777"/>
    </source>
</evidence>
<dbReference type="PROSITE" id="PS00445">
    <property type="entry name" value="FGGY_KINASES_2"/>
    <property type="match status" value="1"/>
</dbReference>
<dbReference type="EMBL" id="CP002299">
    <property type="protein sequence ID" value="ADP85004.1"/>
    <property type="molecule type" value="Genomic_DNA"/>
</dbReference>
<organism evidence="14 15">
    <name type="scientific">Pseudofrankia inefficax (strain DSM 45817 / CECT 9037 / DDB 130130 / EuI1c)</name>
    <name type="common">Frankia inefficax</name>
    <dbReference type="NCBI Taxonomy" id="298654"/>
    <lineage>
        <taxon>Bacteria</taxon>
        <taxon>Bacillati</taxon>
        <taxon>Actinomycetota</taxon>
        <taxon>Actinomycetes</taxon>
        <taxon>Frankiales</taxon>
        <taxon>Frankiaceae</taxon>
        <taxon>Pseudofrankia</taxon>
    </lineage>
</organism>
<keyword evidence="6 8" id="KW-0067">ATP-binding</keyword>
<dbReference type="InParanoid" id="E3IXA4"/>
<dbReference type="InterPro" id="IPR050406">
    <property type="entry name" value="FGGY_Carb_Kinase"/>
</dbReference>
<sequence>MTLVAGIDSSTQSTKIVICDVADGSIVRTAAASHPDGTAVDPEAWWGALCTAAGDGLLDGVTAISVAGQQHGMVALDDAGRPVRPALLWNDVRSADDADDLVAELGPNAWAAATGSVPTASFTVTKLRWLARHEPANAARTRSVLLPHDWLTWRLAGGGPAPDGRPDLAATTDRGDASGTGYWSPAAGGYRPDLVERALGHPLELPRVAAPSEVVGEAARLAPPGALLAPGTGDNMAAALGLAPEPGDVVVSLGTSGTIFATSEAATHDEAGLVAGFADATGRFLPLVCTLNAARVLATVADLLGVSPDGFDALALAARPGAGGLTLLPFLDGERTPNLPRSRGLLAGLSRGNFSRENLARAAVEGVLCGLAVGVDALREHGVEARRALLVGGGARSRAVREIAPAVLGLPVALPDPGREWVAIGAARQAAWALSGAAAPPDWPVAAGLVAAEPDPATRAAFADVLAGVLPLLRREHAVG</sequence>
<evidence type="ECO:0000256" key="6">
    <source>
        <dbReference type="ARBA" id="ARBA00022840"/>
    </source>
</evidence>
<dbReference type="GO" id="GO:0005998">
    <property type="term" value="P:xylulose catabolic process"/>
    <property type="evidence" value="ECO:0007669"/>
    <property type="project" value="UniProtKB-UniRule"/>
</dbReference>